<reference evidence="1" key="1">
    <citation type="journal article" date="2014" name="Front. Microbiol.">
        <title>High frequency of phylogenetically diverse reductive dehalogenase-homologous genes in deep subseafloor sedimentary metagenomes.</title>
        <authorList>
            <person name="Kawai M."/>
            <person name="Futagami T."/>
            <person name="Toyoda A."/>
            <person name="Takaki Y."/>
            <person name="Nishi S."/>
            <person name="Hori S."/>
            <person name="Arai W."/>
            <person name="Tsubouchi T."/>
            <person name="Morono Y."/>
            <person name="Uchiyama I."/>
            <person name="Ito T."/>
            <person name="Fujiyama A."/>
            <person name="Inagaki F."/>
            <person name="Takami H."/>
        </authorList>
    </citation>
    <scope>NUCLEOTIDE SEQUENCE</scope>
    <source>
        <strain evidence="1">Expedition CK06-06</strain>
    </source>
</reference>
<protein>
    <submittedName>
        <fullName evidence="1">Uncharacterized protein</fullName>
    </submittedName>
</protein>
<dbReference type="EMBL" id="BARV01019738">
    <property type="protein sequence ID" value="GAI19701.1"/>
    <property type="molecule type" value="Genomic_DNA"/>
</dbReference>
<sequence length="55" mass="6212">TADLETLLCLKREQLERHGNDPKIDLFMNLGTMHKFIGWISRLEAVGKVVSLNCG</sequence>
<proteinExistence type="predicted"/>
<comment type="caution">
    <text evidence="1">The sequence shown here is derived from an EMBL/GenBank/DDBJ whole genome shotgun (WGS) entry which is preliminary data.</text>
</comment>
<evidence type="ECO:0000313" key="1">
    <source>
        <dbReference type="EMBL" id="GAI19701.1"/>
    </source>
</evidence>
<gene>
    <name evidence="1" type="ORF">S06H3_33104</name>
</gene>
<name>X1MNT3_9ZZZZ</name>
<accession>X1MNT3</accession>
<dbReference type="AlphaFoldDB" id="X1MNT3"/>
<feature type="non-terminal residue" evidence="1">
    <location>
        <position position="1"/>
    </location>
</feature>
<organism evidence="1">
    <name type="scientific">marine sediment metagenome</name>
    <dbReference type="NCBI Taxonomy" id="412755"/>
    <lineage>
        <taxon>unclassified sequences</taxon>
        <taxon>metagenomes</taxon>
        <taxon>ecological metagenomes</taxon>
    </lineage>
</organism>